<keyword evidence="3" id="KW-1185">Reference proteome</keyword>
<reference evidence="2 3" key="1">
    <citation type="submission" date="2017-03" db="EMBL/GenBank/DDBJ databases">
        <title>Draft Genome sequence of Marispirochaeta sp. strain JC444.</title>
        <authorList>
            <person name="Shivani Y."/>
            <person name="Subhash Y."/>
            <person name="Sasikala C."/>
            <person name="Ramana C."/>
        </authorList>
    </citation>
    <scope>NUCLEOTIDE SEQUENCE [LARGE SCALE GENOMIC DNA]</scope>
    <source>
        <strain evidence="2 3">JC444</strain>
    </source>
</reference>
<dbReference type="Proteomes" id="UP000192343">
    <property type="component" value="Unassembled WGS sequence"/>
</dbReference>
<protein>
    <recommendedName>
        <fullName evidence="4">Outer membrane protein beta-barrel domain-containing protein</fullName>
    </recommendedName>
</protein>
<organism evidence="2 3">
    <name type="scientific">Marispirochaeta aestuarii</name>
    <dbReference type="NCBI Taxonomy" id="1963862"/>
    <lineage>
        <taxon>Bacteria</taxon>
        <taxon>Pseudomonadati</taxon>
        <taxon>Spirochaetota</taxon>
        <taxon>Spirochaetia</taxon>
        <taxon>Spirochaetales</taxon>
        <taxon>Spirochaetaceae</taxon>
        <taxon>Marispirochaeta</taxon>
    </lineage>
</organism>
<accession>A0A1Y1RUF6</accession>
<gene>
    <name evidence="2" type="ORF">B4O97_16005</name>
</gene>
<proteinExistence type="predicted"/>
<evidence type="ECO:0000313" key="3">
    <source>
        <dbReference type="Proteomes" id="UP000192343"/>
    </source>
</evidence>
<sequence length="235" mass="26027">MYKKTAHKRIWLLILLLLGISVPVCAQSSYTRSGINAALFNIESSLNDDGSLKDVGGRLGYSIGGVLDVGAVFSVNMDEIESQSSTETNIGIFYGIVLVKQENFSPVSLELSGSYGYSILDSSYFEDNDLQTEGHGYNIQLQLLRDFALSDSFHLRFGIFGGYRNYNYTIQLTGLETEEGREIAPERETLLKYGGNLTAMKKSPQGRTFYIGGEPVMTDKMDFSVTIRTGVVFEL</sequence>
<keyword evidence="1" id="KW-0732">Signal</keyword>
<dbReference type="RefSeq" id="WP_083052378.1">
    <property type="nucleotide sequence ID" value="NZ_MWQY01000021.1"/>
</dbReference>
<evidence type="ECO:0000256" key="1">
    <source>
        <dbReference type="SAM" id="SignalP"/>
    </source>
</evidence>
<name>A0A1Y1RUF6_9SPIO</name>
<dbReference type="STRING" id="1963862.B4O97_16005"/>
<feature type="chain" id="PRO_5013028039" description="Outer membrane protein beta-barrel domain-containing protein" evidence="1">
    <location>
        <begin position="27"/>
        <end position="235"/>
    </location>
</feature>
<dbReference type="EMBL" id="MWQY01000021">
    <property type="protein sequence ID" value="ORC32662.1"/>
    <property type="molecule type" value="Genomic_DNA"/>
</dbReference>
<evidence type="ECO:0008006" key="4">
    <source>
        <dbReference type="Google" id="ProtNLM"/>
    </source>
</evidence>
<comment type="caution">
    <text evidence="2">The sequence shown here is derived from an EMBL/GenBank/DDBJ whole genome shotgun (WGS) entry which is preliminary data.</text>
</comment>
<dbReference type="AlphaFoldDB" id="A0A1Y1RUF6"/>
<feature type="signal peptide" evidence="1">
    <location>
        <begin position="1"/>
        <end position="26"/>
    </location>
</feature>
<evidence type="ECO:0000313" key="2">
    <source>
        <dbReference type="EMBL" id="ORC32662.1"/>
    </source>
</evidence>